<dbReference type="AlphaFoldDB" id="A0A1Y1IC67"/>
<evidence type="ECO:0000256" key="4">
    <source>
        <dbReference type="ARBA" id="ARBA00022692"/>
    </source>
</evidence>
<dbReference type="Proteomes" id="UP000054558">
    <property type="component" value="Unassembled WGS sequence"/>
</dbReference>
<dbReference type="FunFam" id="1.50.40.10:FF:000062">
    <property type="entry name" value="mitochondrial uncoupling protein 3"/>
    <property type="match status" value="1"/>
</dbReference>
<gene>
    <name evidence="12" type="ORF">KFL_003260020</name>
</gene>
<comment type="subcellular location">
    <subcellularLocation>
        <location evidence="1">Mitochondrion inner membrane</location>
        <topology evidence="1">Multi-pass membrane protein</topology>
    </subcellularLocation>
</comment>
<keyword evidence="9 10" id="KW-0472">Membrane</keyword>
<dbReference type="OMA" id="CHLVSSM"/>
<dbReference type="PROSITE" id="PS50920">
    <property type="entry name" value="SOLCAR"/>
    <property type="match status" value="3"/>
</dbReference>
<evidence type="ECO:0000256" key="3">
    <source>
        <dbReference type="ARBA" id="ARBA00022448"/>
    </source>
</evidence>
<keyword evidence="3 11" id="KW-0813">Transport</keyword>
<accession>A0A1Y1IC67</accession>
<evidence type="ECO:0000256" key="1">
    <source>
        <dbReference type="ARBA" id="ARBA00004448"/>
    </source>
</evidence>
<keyword evidence="5" id="KW-0677">Repeat</keyword>
<keyword evidence="4 10" id="KW-0812">Transmembrane</keyword>
<organism evidence="12 13">
    <name type="scientific">Klebsormidium nitens</name>
    <name type="common">Green alga</name>
    <name type="synonym">Ulothrix nitens</name>
    <dbReference type="NCBI Taxonomy" id="105231"/>
    <lineage>
        <taxon>Eukaryota</taxon>
        <taxon>Viridiplantae</taxon>
        <taxon>Streptophyta</taxon>
        <taxon>Klebsormidiophyceae</taxon>
        <taxon>Klebsormidiales</taxon>
        <taxon>Klebsormidiaceae</taxon>
        <taxon>Klebsormidium</taxon>
    </lineage>
</organism>
<name>A0A1Y1IC67_KLENI</name>
<proteinExistence type="inferred from homology"/>
<keyword evidence="13" id="KW-1185">Reference proteome</keyword>
<keyword evidence="7" id="KW-1133">Transmembrane helix</keyword>
<evidence type="ECO:0000256" key="8">
    <source>
        <dbReference type="ARBA" id="ARBA00023128"/>
    </source>
</evidence>
<reference evidence="12 13" key="1">
    <citation type="journal article" date="2014" name="Nat. Commun.">
        <title>Klebsormidium flaccidum genome reveals primary factors for plant terrestrial adaptation.</title>
        <authorList>
            <person name="Hori K."/>
            <person name="Maruyama F."/>
            <person name="Fujisawa T."/>
            <person name="Togashi T."/>
            <person name="Yamamoto N."/>
            <person name="Seo M."/>
            <person name="Sato S."/>
            <person name="Yamada T."/>
            <person name="Mori H."/>
            <person name="Tajima N."/>
            <person name="Moriyama T."/>
            <person name="Ikeuchi M."/>
            <person name="Watanabe M."/>
            <person name="Wada H."/>
            <person name="Kobayashi K."/>
            <person name="Saito M."/>
            <person name="Masuda T."/>
            <person name="Sasaki-Sekimoto Y."/>
            <person name="Mashiguchi K."/>
            <person name="Awai K."/>
            <person name="Shimojima M."/>
            <person name="Masuda S."/>
            <person name="Iwai M."/>
            <person name="Nobusawa T."/>
            <person name="Narise T."/>
            <person name="Kondo S."/>
            <person name="Saito H."/>
            <person name="Sato R."/>
            <person name="Murakawa M."/>
            <person name="Ihara Y."/>
            <person name="Oshima-Yamada Y."/>
            <person name="Ohtaka K."/>
            <person name="Satoh M."/>
            <person name="Sonobe K."/>
            <person name="Ishii M."/>
            <person name="Ohtani R."/>
            <person name="Kanamori-Sato M."/>
            <person name="Honoki R."/>
            <person name="Miyazaki D."/>
            <person name="Mochizuki H."/>
            <person name="Umetsu J."/>
            <person name="Higashi K."/>
            <person name="Shibata D."/>
            <person name="Kamiya Y."/>
            <person name="Sato N."/>
            <person name="Nakamura Y."/>
            <person name="Tabata S."/>
            <person name="Ida S."/>
            <person name="Kurokawa K."/>
            <person name="Ohta H."/>
        </authorList>
    </citation>
    <scope>NUCLEOTIDE SEQUENCE [LARGE SCALE GENOMIC DNA]</scope>
    <source>
        <strain evidence="12 13">NIES-2285</strain>
    </source>
</reference>
<dbReference type="InterPro" id="IPR023395">
    <property type="entry name" value="MCP_dom_sf"/>
</dbReference>
<dbReference type="PRINTS" id="PR00784">
    <property type="entry name" value="MTUNCOUPLING"/>
</dbReference>
<dbReference type="PANTHER" id="PTHR45618">
    <property type="entry name" value="MITOCHONDRIAL DICARBOXYLATE CARRIER-RELATED"/>
    <property type="match status" value="1"/>
</dbReference>
<keyword evidence="6" id="KW-0999">Mitochondrion inner membrane</keyword>
<evidence type="ECO:0000313" key="13">
    <source>
        <dbReference type="Proteomes" id="UP000054558"/>
    </source>
</evidence>
<evidence type="ECO:0000256" key="11">
    <source>
        <dbReference type="RuleBase" id="RU000488"/>
    </source>
</evidence>
<evidence type="ECO:0000256" key="7">
    <source>
        <dbReference type="ARBA" id="ARBA00022989"/>
    </source>
</evidence>
<protein>
    <submittedName>
        <fullName evidence="12">Mitochondrial substrate carrier protein</fullName>
    </submittedName>
</protein>
<dbReference type="EMBL" id="DF237275">
    <property type="protein sequence ID" value="GAQ87019.1"/>
    <property type="molecule type" value="Genomic_DNA"/>
</dbReference>
<dbReference type="InterPro" id="IPR018108">
    <property type="entry name" value="MCP_transmembrane"/>
</dbReference>
<evidence type="ECO:0000313" key="12">
    <source>
        <dbReference type="EMBL" id="GAQ87019.1"/>
    </source>
</evidence>
<evidence type="ECO:0000256" key="5">
    <source>
        <dbReference type="ARBA" id="ARBA00022737"/>
    </source>
</evidence>
<dbReference type="GO" id="GO:0022857">
    <property type="term" value="F:transmembrane transporter activity"/>
    <property type="evidence" value="ECO:0000318"/>
    <property type="project" value="GO_Central"/>
</dbReference>
<dbReference type="SUPFAM" id="SSF103506">
    <property type="entry name" value="Mitochondrial carrier"/>
    <property type="match status" value="1"/>
</dbReference>
<dbReference type="OrthoDB" id="756301at2759"/>
<evidence type="ECO:0000256" key="10">
    <source>
        <dbReference type="PROSITE-ProRule" id="PRU00282"/>
    </source>
</evidence>
<comment type="similarity">
    <text evidence="2 11">Belongs to the mitochondrial carrier (TC 2.A.29) family.</text>
</comment>
<feature type="repeat" description="Solcar" evidence="10">
    <location>
        <begin position="117"/>
        <end position="213"/>
    </location>
</feature>
<evidence type="ECO:0000256" key="2">
    <source>
        <dbReference type="ARBA" id="ARBA00006375"/>
    </source>
</evidence>
<feature type="repeat" description="Solcar" evidence="10">
    <location>
        <begin position="222"/>
        <end position="315"/>
    </location>
</feature>
<feature type="repeat" description="Solcar" evidence="10">
    <location>
        <begin position="21"/>
        <end position="108"/>
    </location>
</feature>
<dbReference type="InterPro" id="IPR050391">
    <property type="entry name" value="Mito_Metabolite_Transporter"/>
</dbReference>
<evidence type="ECO:0000256" key="6">
    <source>
        <dbReference type="ARBA" id="ARBA00022792"/>
    </source>
</evidence>
<dbReference type="InterPro" id="IPR002067">
    <property type="entry name" value="MCP"/>
</dbReference>
<keyword evidence="8" id="KW-0496">Mitochondrion</keyword>
<sequence>MVQGGVERKDAFKSHLHSHALRFSLAGVSNMTAAAITNPVNVVKVRMQLDGALVAGQERYYKGIFRGIARIAQEEGVLALWKGTSAALLREASYSSIRMGAYEPLKELLGAHDPAHTPLWKKLVASATAGMIGSAIANPTDVVMIRMQARRVELTQSQVLHRPQEYKSTLGAFRQIAAEEGLRGLYRGVGPTVQRAGLLTAAQVSSYDHTKHLLLSSGAMREGTVCHLTASMTAGLITALVTAPVDLVKTRIMQQAIRVDGSNAGALYTSATDCLRKTCATEGFFGLYKGFFPVWLRIGPHTIITFYVFEKLRKSFGLKPM</sequence>
<dbReference type="Pfam" id="PF00153">
    <property type="entry name" value="Mito_carr"/>
    <property type="match status" value="3"/>
</dbReference>
<evidence type="ECO:0000256" key="9">
    <source>
        <dbReference type="ARBA" id="ARBA00023136"/>
    </source>
</evidence>
<dbReference type="GO" id="GO:0005743">
    <property type="term" value="C:mitochondrial inner membrane"/>
    <property type="evidence" value="ECO:0007669"/>
    <property type="project" value="UniProtKB-SubCell"/>
</dbReference>
<dbReference type="Gene3D" id="1.50.40.10">
    <property type="entry name" value="Mitochondrial carrier domain"/>
    <property type="match status" value="1"/>
</dbReference>